<sequence length="300" mass="33020">MALSHFLFLLKFFLIISGTNISVLGCYTSIFSFGVSLVDTGSNFHDKPNRSPYCHLPYGQAYFQRATCCASDGRLIIDYIAQELGLPLVPPYLGKEGVNFQEGVNFAVIGATALDTNFFDEIGITYPTNYSLGAQLELFKKFLSSQCDPSSSNRNKDDYDPLTGCLNWLNNFSEYHNKFLQQELDRVRKLHPHANIIYADNYNAAMQIYRSPSQLGFQKGALSTCCGGGGPYNYNNSAQCGSLGSSVCEEPSLHVSWDGTHLTEAAYGSIANGLLRGLFTVPRMNTLCLSGLPKIGEFPN</sequence>
<dbReference type="OrthoDB" id="1600564at2759"/>
<evidence type="ECO:0000313" key="4">
    <source>
        <dbReference type="EMBL" id="KAF6135722.1"/>
    </source>
</evidence>
<dbReference type="PANTHER" id="PTHR22835">
    <property type="entry name" value="ZINC FINGER FYVE DOMAIN CONTAINING PROTEIN"/>
    <property type="match status" value="1"/>
</dbReference>
<protein>
    <submittedName>
        <fullName evidence="4">Uncharacterized protein</fullName>
    </submittedName>
</protein>
<dbReference type="InterPro" id="IPR001087">
    <property type="entry name" value="GDSL"/>
</dbReference>
<keyword evidence="3" id="KW-0732">Signal</keyword>
<evidence type="ECO:0000256" key="2">
    <source>
        <dbReference type="ARBA" id="ARBA00023180"/>
    </source>
</evidence>
<keyword evidence="2" id="KW-0325">Glycoprotein</keyword>
<dbReference type="InterPro" id="IPR036514">
    <property type="entry name" value="SGNH_hydro_sf"/>
</dbReference>
<accession>A0A7J7KZJ1</accession>
<dbReference type="Gene3D" id="3.40.50.1110">
    <property type="entry name" value="SGNH hydrolase"/>
    <property type="match status" value="1"/>
</dbReference>
<feature type="chain" id="PRO_5029886643" evidence="3">
    <location>
        <begin position="19"/>
        <end position="300"/>
    </location>
</feature>
<dbReference type="EMBL" id="JACGCM010002779">
    <property type="protein sequence ID" value="KAF6135722.1"/>
    <property type="molecule type" value="Genomic_DNA"/>
</dbReference>
<comment type="caution">
    <text evidence="4">The sequence shown here is derived from an EMBL/GenBank/DDBJ whole genome shotgun (WGS) entry which is preliminary data.</text>
</comment>
<dbReference type="PANTHER" id="PTHR22835:SF683">
    <property type="entry name" value="OS05G0506800 PROTEIN"/>
    <property type="match status" value="1"/>
</dbReference>
<dbReference type="GO" id="GO:0016788">
    <property type="term" value="F:hydrolase activity, acting on ester bonds"/>
    <property type="evidence" value="ECO:0007669"/>
    <property type="project" value="InterPro"/>
</dbReference>
<comment type="similarity">
    <text evidence="1">Belongs to the 'GDSL' lipolytic enzyme family.</text>
</comment>
<proteinExistence type="inferred from homology"/>
<dbReference type="AlphaFoldDB" id="A0A7J7KZJ1"/>
<reference evidence="4 5" key="1">
    <citation type="journal article" date="2020" name="IScience">
        <title>Genome Sequencing of the Endangered Kingdonia uniflora (Circaeasteraceae, Ranunculales) Reveals Potential Mechanisms of Evolutionary Specialization.</title>
        <authorList>
            <person name="Sun Y."/>
            <person name="Deng T."/>
            <person name="Zhang A."/>
            <person name="Moore M.J."/>
            <person name="Landis J.B."/>
            <person name="Lin N."/>
            <person name="Zhang H."/>
            <person name="Zhang X."/>
            <person name="Huang J."/>
            <person name="Zhang X."/>
            <person name="Sun H."/>
            <person name="Wang H."/>
        </authorList>
    </citation>
    <scope>NUCLEOTIDE SEQUENCE [LARGE SCALE GENOMIC DNA]</scope>
    <source>
        <strain evidence="4">TB1705</strain>
        <tissue evidence="4">Leaf</tissue>
    </source>
</reference>
<feature type="signal peptide" evidence="3">
    <location>
        <begin position="1"/>
        <end position="18"/>
    </location>
</feature>
<gene>
    <name evidence="4" type="ORF">GIB67_028578</name>
</gene>
<evidence type="ECO:0000313" key="5">
    <source>
        <dbReference type="Proteomes" id="UP000541444"/>
    </source>
</evidence>
<dbReference type="Proteomes" id="UP000541444">
    <property type="component" value="Unassembled WGS sequence"/>
</dbReference>
<evidence type="ECO:0000256" key="3">
    <source>
        <dbReference type="SAM" id="SignalP"/>
    </source>
</evidence>
<name>A0A7J7KZJ1_9MAGN</name>
<keyword evidence="5" id="KW-1185">Reference proteome</keyword>
<organism evidence="4 5">
    <name type="scientific">Kingdonia uniflora</name>
    <dbReference type="NCBI Taxonomy" id="39325"/>
    <lineage>
        <taxon>Eukaryota</taxon>
        <taxon>Viridiplantae</taxon>
        <taxon>Streptophyta</taxon>
        <taxon>Embryophyta</taxon>
        <taxon>Tracheophyta</taxon>
        <taxon>Spermatophyta</taxon>
        <taxon>Magnoliopsida</taxon>
        <taxon>Ranunculales</taxon>
        <taxon>Circaeasteraceae</taxon>
        <taxon>Kingdonia</taxon>
    </lineage>
</organism>
<evidence type="ECO:0000256" key="1">
    <source>
        <dbReference type="ARBA" id="ARBA00008668"/>
    </source>
</evidence>
<dbReference type="Pfam" id="PF00657">
    <property type="entry name" value="Lipase_GDSL"/>
    <property type="match status" value="1"/>
</dbReference>